<dbReference type="SUPFAM" id="SSF56801">
    <property type="entry name" value="Acetyl-CoA synthetase-like"/>
    <property type="match status" value="1"/>
</dbReference>
<dbReference type="EMBL" id="JBHTIS010002633">
    <property type="protein sequence ID" value="MFD1050133.1"/>
    <property type="molecule type" value="Genomic_DNA"/>
</dbReference>
<reference evidence="5" key="1">
    <citation type="journal article" date="2019" name="Int. J. Syst. Evol. Microbiol.">
        <title>The Global Catalogue of Microorganisms (GCM) 10K type strain sequencing project: providing services to taxonomists for standard genome sequencing and annotation.</title>
        <authorList>
            <consortium name="The Broad Institute Genomics Platform"/>
            <consortium name="The Broad Institute Genome Sequencing Center for Infectious Disease"/>
            <person name="Wu L."/>
            <person name="Ma J."/>
        </authorList>
    </citation>
    <scope>NUCLEOTIDE SEQUENCE [LARGE SCALE GENOMIC DNA]</scope>
    <source>
        <strain evidence="5">JCM 31486</strain>
    </source>
</reference>
<comment type="caution">
    <text evidence="4">The sequence shown here is derived from an EMBL/GenBank/DDBJ whole genome shotgun (WGS) entry which is preliminary data.</text>
</comment>
<feature type="non-terminal residue" evidence="4">
    <location>
        <position position="276"/>
    </location>
</feature>
<dbReference type="SUPFAM" id="SSF75304">
    <property type="entry name" value="Amidase signature (AS) enzymes"/>
    <property type="match status" value="1"/>
</dbReference>
<evidence type="ECO:0000259" key="3">
    <source>
        <dbReference type="Pfam" id="PF13193"/>
    </source>
</evidence>
<evidence type="ECO:0000313" key="5">
    <source>
        <dbReference type="Proteomes" id="UP001597045"/>
    </source>
</evidence>
<dbReference type="Proteomes" id="UP001597045">
    <property type="component" value="Unassembled WGS sequence"/>
</dbReference>
<sequence length="276" mass="30029">MRLCVCGSAPLSPSLELPRVPLVRYGTTETGLNVSNPIDAPRGDTVGVPLPGVQVRLVNDEIQIRGPQVFAGYWKNAEDPFDDGWFRTGDLGAIEDGHLVIKGRSKELVITGGLNVYPREVELALEEHPAVVEAAVTGVPDEKWGEQVTAWVVLREPADLMTHARSRLAPYKCPKEIVEVRSLPRNHMGKIARQRLRTPMRRATELGAFVEVLPRRDGVPVAVKESISLDVMGRLPGCYPVGRTRMSELAMSILTPGCFNPWGENLHAGGSSGGSA</sequence>
<feature type="domain" description="AMP-dependent synthetase/ligase" evidence="2">
    <location>
        <begin position="2"/>
        <end position="74"/>
    </location>
</feature>
<dbReference type="Pfam" id="PF00501">
    <property type="entry name" value="AMP-binding"/>
    <property type="match status" value="1"/>
</dbReference>
<evidence type="ECO:0000256" key="1">
    <source>
        <dbReference type="ARBA" id="ARBA00006432"/>
    </source>
</evidence>
<feature type="domain" description="AMP-binding enzyme C-terminal" evidence="3">
    <location>
        <begin position="120"/>
        <end position="190"/>
    </location>
</feature>
<name>A0ABW3MHL8_9PSEU</name>
<organism evidence="4 5">
    <name type="scientific">Kibdelosporangium lantanae</name>
    <dbReference type="NCBI Taxonomy" id="1497396"/>
    <lineage>
        <taxon>Bacteria</taxon>
        <taxon>Bacillati</taxon>
        <taxon>Actinomycetota</taxon>
        <taxon>Actinomycetes</taxon>
        <taxon>Pseudonocardiales</taxon>
        <taxon>Pseudonocardiaceae</taxon>
        <taxon>Kibdelosporangium</taxon>
    </lineage>
</organism>
<evidence type="ECO:0000313" key="4">
    <source>
        <dbReference type="EMBL" id="MFD1050133.1"/>
    </source>
</evidence>
<keyword evidence="5" id="KW-1185">Reference proteome</keyword>
<dbReference type="InterPro" id="IPR045851">
    <property type="entry name" value="AMP-bd_C_sf"/>
</dbReference>
<gene>
    <name evidence="4" type="ORF">ACFQ1S_33735</name>
</gene>
<dbReference type="Pfam" id="PF13193">
    <property type="entry name" value="AMP-binding_C"/>
    <property type="match status" value="1"/>
</dbReference>
<comment type="similarity">
    <text evidence="1">Belongs to the ATP-dependent AMP-binding enzyme family.</text>
</comment>
<dbReference type="Gene3D" id="3.40.50.12780">
    <property type="entry name" value="N-terminal domain of ligase-like"/>
    <property type="match status" value="1"/>
</dbReference>
<dbReference type="InterPro" id="IPR000873">
    <property type="entry name" value="AMP-dep_synth/lig_dom"/>
</dbReference>
<dbReference type="InterPro" id="IPR042099">
    <property type="entry name" value="ANL_N_sf"/>
</dbReference>
<dbReference type="PANTHER" id="PTHR43201">
    <property type="entry name" value="ACYL-COA SYNTHETASE"/>
    <property type="match status" value="1"/>
</dbReference>
<evidence type="ECO:0000259" key="2">
    <source>
        <dbReference type="Pfam" id="PF00501"/>
    </source>
</evidence>
<proteinExistence type="inferred from homology"/>
<dbReference type="Gene3D" id="3.30.300.30">
    <property type="match status" value="1"/>
</dbReference>
<dbReference type="PANTHER" id="PTHR43201:SF8">
    <property type="entry name" value="ACYL-COA SYNTHETASE FAMILY MEMBER 3"/>
    <property type="match status" value="1"/>
</dbReference>
<dbReference type="InterPro" id="IPR025110">
    <property type="entry name" value="AMP-bd_C"/>
</dbReference>
<accession>A0ABW3MHL8</accession>
<protein>
    <submittedName>
        <fullName evidence="4">AMP-binding protein</fullName>
    </submittedName>
</protein>
<dbReference type="Gene3D" id="3.90.1300.10">
    <property type="entry name" value="Amidase signature (AS) domain"/>
    <property type="match status" value="1"/>
</dbReference>
<dbReference type="InterPro" id="IPR036928">
    <property type="entry name" value="AS_sf"/>
</dbReference>